<keyword evidence="10" id="KW-1185">Reference proteome</keyword>
<dbReference type="Pfam" id="PF00475">
    <property type="entry name" value="IGPD"/>
    <property type="match status" value="1"/>
</dbReference>
<dbReference type="GO" id="GO:0000105">
    <property type="term" value="P:L-histidine biosynthetic process"/>
    <property type="evidence" value="ECO:0007669"/>
    <property type="project" value="UniProtKB-KW"/>
</dbReference>
<keyword evidence="6" id="KW-0028">Amino-acid biosynthesis</keyword>
<organism evidence="9 10">
    <name type="scientific">Podospora aff. communis PSN243</name>
    <dbReference type="NCBI Taxonomy" id="3040156"/>
    <lineage>
        <taxon>Eukaryota</taxon>
        <taxon>Fungi</taxon>
        <taxon>Dikarya</taxon>
        <taxon>Ascomycota</taxon>
        <taxon>Pezizomycotina</taxon>
        <taxon>Sordariomycetes</taxon>
        <taxon>Sordariomycetidae</taxon>
        <taxon>Sordariales</taxon>
        <taxon>Podosporaceae</taxon>
        <taxon>Podospora</taxon>
    </lineage>
</organism>
<gene>
    <name evidence="9" type="ORF">QBC34DRAFT_414943</name>
</gene>
<evidence type="ECO:0000256" key="1">
    <source>
        <dbReference type="ARBA" id="ARBA00001723"/>
    </source>
</evidence>
<dbReference type="AlphaFoldDB" id="A0AAV9G9G1"/>
<evidence type="ECO:0000313" key="9">
    <source>
        <dbReference type="EMBL" id="KAK4444615.1"/>
    </source>
</evidence>
<protein>
    <recommendedName>
        <fullName evidence="5">Imidazoleglycerol-phosphate dehydratase</fullName>
        <ecNumber evidence="4">4.2.1.19</ecNumber>
    </recommendedName>
</protein>
<dbReference type="GO" id="GO:0004424">
    <property type="term" value="F:imidazoleglycerol-phosphate dehydratase activity"/>
    <property type="evidence" value="ECO:0007669"/>
    <property type="project" value="UniProtKB-EC"/>
</dbReference>
<evidence type="ECO:0000256" key="5">
    <source>
        <dbReference type="ARBA" id="ARBA00016664"/>
    </source>
</evidence>
<comment type="catalytic activity">
    <reaction evidence="1">
        <text>D-erythro-1-(imidazol-4-yl)glycerol 3-phosphate = 3-(imidazol-4-yl)-2-oxopropyl phosphate + H2O</text>
        <dbReference type="Rhea" id="RHEA:11040"/>
        <dbReference type="ChEBI" id="CHEBI:15377"/>
        <dbReference type="ChEBI" id="CHEBI:57766"/>
        <dbReference type="ChEBI" id="CHEBI:58278"/>
        <dbReference type="EC" id="4.2.1.19"/>
    </reaction>
</comment>
<accession>A0AAV9G9G1</accession>
<comment type="caution">
    <text evidence="9">The sequence shown here is derived from an EMBL/GenBank/DDBJ whole genome shotgun (WGS) entry which is preliminary data.</text>
</comment>
<keyword evidence="8" id="KW-0456">Lyase</keyword>
<evidence type="ECO:0000256" key="4">
    <source>
        <dbReference type="ARBA" id="ARBA00012075"/>
    </source>
</evidence>
<name>A0AAV9G9G1_9PEZI</name>
<dbReference type="EC" id="4.2.1.19" evidence="4"/>
<dbReference type="Gene3D" id="3.30.230.40">
    <property type="entry name" value="Imidazole glycerol phosphate dehydratase, domain 1"/>
    <property type="match status" value="2"/>
</dbReference>
<comment type="pathway">
    <text evidence="2">Amino-acid biosynthesis; L-histidine biosynthesis; L-histidine from 5-phospho-alpha-D-ribose 1-diphosphate: step 6/9.</text>
</comment>
<keyword evidence="7" id="KW-0368">Histidine biosynthesis</keyword>
<dbReference type="EMBL" id="MU865975">
    <property type="protein sequence ID" value="KAK4444615.1"/>
    <property type="molecule type" value="Genomic_DNA"/>
</dbReference>
<sequence length="261" mass="28208">MLRTLGIRRFMFVESLLSSASKSTMAPSLGARSVLVERITKETSVQVALSLDGGALDHLPEHDVFASLPKQTTAHHASQDSNSQKIWVWTGIGFLDHMIHALAKHSGWSLRVRTLGDLAIDDHHTAEDTFLAIGEAFSKALGDRKGIRRFGDAHAPLDEALARAVLDISSRPYFVGSFGFKDAKIGNLTTQMIPHCLQSFSQTAGVTLHVDVLKGDNDHHRAEAAFKALAVACKTATEIVAGKEKEVVSTKGVLAGYDGKK</sequence>
<dbReference type="PANTHER" id="PTHR23133">
    <property type="entry name" value="IMIDAZOLEGLYCEROL-PHOSPHATE DEHYDRATASE HIS7"/>
    <property type="match status" value="1"/>
</dbReference>
<dbReference type="SUPFAM" id="SSF54211">
    <property type="entry name" value="Ribosomal protein S5 domain 2-like"/>
    <property type="match status" value="2"/>
</dbReference>
<evidence type="ECO:0000256" key="6">
    <source>
        <dbReference type="ARBA" id="ARBA00022605"/>
    </source>
</evidence>
<dbReference type="Proteomes" id="UP001321760">
    <property type="component" value="Unassembled WGS sequence"/>
</dbReference>
<dbReference type="PANTHER" id="PTHR23133:SF2">
    <property type="entry name" value="IMIDAZOLEGLYCEROL-PHOSPHATE DEHYDRATASE"/>
    <property type="match status" value="1"/>
</dbReference>
<evidence type="ECO:0000256" key="3">
    <source>
        <dbReference type="ARBA" id="ARBA00007481"/>
    </source>
</evidence>
<dbReference type="FunFam" id="3.30.230.40:FF:000001">
    <property type="entry name" value="Imidazoleglycerol-phosphate dehydratase HisB"/>
    <property type="match status" value="1"/>
</dbReference>
<evidence type="ECO:0000256" key="2">
    <source>
        <dbReference type="ARBA" id="ARBA00005047"/>
    </source>
</evidence>
<dbReference type="PROSITE" id="PS00955">
    <property type="entry name" value="IGP_DEHYDRATASE_2"/>
    <property type="match status" value="1"/>
</dbReference>
<dbReference type="HAMAP" id="MF_00076">
    <property type="entry name" value="HisB"/>
    <property type="match status" value="1"/>
</dbReference>
<dbReference type="InterPro" id="IPR000807">
    <property type="entry name" value="ImidazoleglycerolP_deHydtase"/>
</dbReference>
<dbReference type="FunFam" id="3.30.230.40:FF:000005">
    <property type="entry name" value="Imidazoleglycerol-phosphate dehydratase"/>
    <property type="match status" value="1"/>
</dbReference>
<comment type="similarity">
    <text evidence="3">Belongs to the imidazoleglycerol-phosphate dehydratase family.</text>
</comment>
<proteinExistence type="inferred from homology"/>
<evidence type="ECO:0000313" key="10">
    <source>
        <dbReference type="Proteomes" id="UP001321760"/>
    </source>
</evidence>
<dbReference type="InterPro" id="IPR038494">
    <property type="entry name" value="IGPD_sf"/>
</dbReference>
<dbReference type="InterPro" id="IPR020565">
    <property type="entry name" value="ImidazoleglycerP_deHydtase_CS"/>
</dbReference>
<reference evidence="9" key="2">
    <citation type="submission" date="2023-05" db="EMBL/GenBank/DDBJ databases">
        <authorList>
            <consortium name="Lawrence Berkeley National Laboratory"/>
            <person name="Steindorff A."/>
            <person name="Hensen N."/>
            <person name="Bonometti L."/>
            <person name="Westerberg I."/>
            <person name="Brannstrom I.O."/>
            <person name="Guillou S."/>
            <person name="Cros-Aarteil S."/>
            <person name="Calhoun S."/>
            <person name="Haridas S."/>
            <person name="Kuo A."/>
            <person name="Mondo S."/>
            <person name="Pangilinan J."/>
            <person name="Riley R."/>
            <person name="Labutti K."/>
            <person name="Andreopoulos B."/>
            <person name="Lipzen A."/>
            <person name="Chen C."/>
            <person name="Yanf M."/>
            <person name="Daum C."/>
            <person name="Ng V."/>
            <person name="Clum A."/>
            <person name="Ohm R."/>
            <person name="Martin F."/>
            <person name="Silar P."/>
            <person name="Natvig D."/>
            <person name="Lalanne C."/>
            <person name="Gautier V."/>
            <person name="Ament-Velasquez S.L."/>
            <person name="Kruys A."/>
            <person name="Hutchinson M.I."/>
            <person name="Powell A.J."/>
            <person name="Barry K."/>
            <person name="Miller A.N."/>
            <person name="Grigoriev I.V."/>
            <person name="Debuchy R."/>
            <person name="Gladieux P."/>
            <person name="Thoren M.H."/>
            <person name="Johannesson H."/>
        </authorList>
    </citation>
    <scope>NUCLEOTIDE SEQUENCE</scope>
    <source>
        <strain evidence="9">PSN243</strain>
    </source>
</reference>
<dbReference type="InterPro" id="IPR020568">
    <property type="entry name" value="Ribosomal_Su5_D2-typ_SF"/>
</dbReference>
<reference evidence="9" key="1">
    <citation type="journal article" date="2023" name="Mol. Phylogenet. Evol.">
        <title>Genome-scale phylogeny and comparative genomics of the fungal order Sordariales.</title>
        <authorList>
            <person name="Hensen N."/>
            <person name="Bonometti L."/>
            <person name="Westerberg I."/>
            <person name="Brannstrom I.O."/>
            <person name="Guillou S."/>
            <person name="Cros-Aarteil S."/>
            <person name="Calhoun S."/>
            <person name="Haridas S."/>
            <person name="Kuo A."/>
            <person name="Mondo S."/>
            <person name="Pangilinan J."/>
            <person name="Riley R."/>
            <person name="LaButti K."/>
            <person name="Andreopoulos B."/>
            <person name="Lipzen A."/>
            <person name="Chen C."/>
            <person name="Yan M."/>
            <person name="Daum C."/>
            <person name="Ng V."/>
            <person name="Clum A."/>
            <person name="Steindorff A."/>
            <person name="Ohm R.A."/>
            <person name="Martin F."/>
            <person name="Silar P."/>
            <person name="Natvig D.O."/>
            <person name="Lalanne C."/>
            <person name="Gautier V."/>
            <person name="Ament-Velasquez S.L."/>
            <person name="Kruys A."/>
            <person name="Hutchinson M.I."/>
            <person name="Powell A.J."/>
            <person name="Barry K."/>
            <person name="Miller A.N."/>
            <person name="Grigoriev I.V."/>
            <person name="Debuchy R."/>
            <person name="Gladieux P."/>
            <person name="Hiltunen Thoren M."/>
            <person name="Johannesson H."/>
        </authorList>
    </citation>
    <scope>NUCLEOTIDE SEQUENCE</scope>
    <source>
        <strain evidence="9">PSN243</strain>
    </source>
</reference>
<dbReference type="CDD" id="cd07914">
    <property type="entry name" value="IGPD"/>
    <property type="match status" value="1"/>
</dbReference>
<evidence type="ECO:0000256" key="8">
    <source>
        <dbReference type="ARBA" id="ARBA00023239"/>
    </source>
</evidence>
<evidence type="ECO:0000256" key="7">
    <source>
        <dbReference type="ARBA" id="ARBA00023102"/>
    </source>
</evidence>